<dbReference type="Pfam" id="PF04542">
    <property type="entry name" value="Sigma70_r2"/>
    <property type="match status" value="1"/>
</dbReference>
<keyword evidence="8" id="KW-1185">Reference proteome</keyword>
<organism evidence="7 8">
    <name type="scientific">Dawidia soli</name>
    <dbReference type="NCBI Taxonomy" id="2782352"/>
    <lineage>
        <taxon>Bacteria</taxon>
        <taxon>Pseudomonadati</taxon>
        <taxon>Bacteroidota</taxon>
        <taxon>Cytophagia</taxon>
        <taxon>Cytophagales</taxon>
        <taxon>Chryseotaleaceae</taxon>
        <taxon>Dawidia</taxon>
    </lineage>
</organism>
<evidence type="ECO:0000256" key="3">
    <source>
        <dbReference type="ARBA" id="ARBA00023082"/>
    </source>
</evidence>
<dbReference type="InterPro" id="IPR036388">
    <property type="entry name" value="WH-like_DNA-bd_sf"/>
</dbReference>
<dbReference type="NCBIfam" id="TIGR02937">
    <property type="entry name" value="sigma70-ECF"/>
    <property type="match status" value="1"/>
</dbReference>
<dbReference type="InterPro" id="IPR013325">
    <property type="entry name" value="RNA_pol_sigma_r2"/>
</dbReference>
<dbReference type="InterPro" id="IPR007627">
    <property type="entry name" value="RNA_pol_sigma70_r2"/>
</dbReference>
<dbReference type="GO" id="GO:0003677">
    <property type="term" value="F:DNA binding"/>
    <property type="evidence" value="ECO:0007669"/>
    <property type="project" value="InterPro"/>
</dbReference>
<keyword evidence="2" id="KW-0805">Transcription regulation</keyword>
<comment type="caution">
    <text evidence="7">The sequence shown here is derived from an EMBL/GenBank/DDBJ whole genome shotgun (WGS) entry which is preliminary data.</text>
</comment>
<dbReference type="RefSeq" id="WP_254093392.1">
    <property type="nucleotide sequence ID" value="NZ_JAHESC010000057.1"/>
</dbReference>
<keyword evidence="4" id="KW-0804">Transcription</keyword>
<gene>
    <name evidence="7" type="ORF">KK078_26650</name>
</gene>
<dbReference type="GO" id="GO:0016987">
    <property type="term" value="F:sigma factor activity"/>
    <property type="evidence" value="ECO:0007669"/>
    <property type="project" value="UniProtKB-KW"/>
</dbReference>
<dbReference type="InterPro" id="IPR014284">
    <property type="entry name" value="RNA_pol_sigma-70_dom"/>
</dbReference>
<proteinExistence type="inferred from homology"/>
<protein>
    <submittedName>
        <fullName evidence="7">Sigma-70 family RNA polymerase sigma factor</fullName>
    </submittedName>
</protein>
<dbReference type="Proteomes" id="UP001319180">
    <property type="component" value="Unassembled WGS sequence"/>
</dbReference>
<dbReference type="SUPFAM" id="SSF88659">
    <property type="entry name" value="Sigma3 and sigma4 domains of RNA polymerase sigma factors"/>
    <property type="match status" value="1"/>
</dbReference>
<comment type="similarity">
    <text evidence="1">Belongs to the sigma-70 factor family. ECF subfamily.</text>
</comment>
<feature type="domain" description="RNA polymerase sigma-70 region 2" evidence="5">
    <location>
        <begin position="13"/>
        <end position="80"/>
    </location>
</feature>
<dbReference type="PANTHER" id="PTHR43133:SF45">
    <property type="entry name" value="RNA POLYMERASE ECF-TYPE SIGMA FACTOR"/>
    <property type="match status" value="1"/>
</dbReference>
<evidence type="ECO:0000313" key="8">
    <source>
        <dbReference type="Proteomes" id="UP001319180"/>
    </source>
</evidence>
<reference evidence="7 8" key="1">
    <citation type="submission" date="2021-05" db="EMBL/GenBank/DDBJ databases">
        <title>A Polyphasic approach of four new species of the genus Ohtaekwangia: Ohtaekwangia histidinii sp. nov., Ohtaekwangia cretensis sp. nov., Ohtaekwangia indiensis sp. nov., Ohtaekwangia reichenbachii sp. nov. from diverse environment.</title>
        <authorList>
            <person name="Octaviana S."/>
        </authorList>
    </citation>
    <scope>NUCLEOTIDE SEQUENCE [LARGE SCALE GENOMIC DNA]</scope>
    <source>
        <strain evidence="7 8">PWU37</strain>
    </source>
</reference>
<evidence type="ECO:0000256" key="4">
    <source>
        <dbReference type="ARBA" id="ARBA00023163"/>
    </source>
</evidence>
<dbReference type="EMBL" id="JAHESC010000057">
    <property type="protein sequence ID" value="MBT1690173.1"/>
    <property type="molecule type" value="Genomic_DNA"/>
</dbReference>
<name>A0AAP2GLI8_9BACT</name>
<feature type="domain" description="RNA polymerase sigma factor 70 region 4 type 2" evidence="6">
    <location>
        <begin position="107"/>
        <end position="158"/>
    </location>
</feature>
<sequence length="164" mass="19345">MGNGLERAFIQSIQDHRGAILKVCRIYSDDRDDFDDLFQEIVLQLWKSYSSFRGESLVSTWIYRVALNTAITSLRKRKRRPDQHPLQVFHHNQAEAADDRIDRIYAQELQRAIQALDKFDRALLMLYLEEKSYSEMAQILEISENYIGVKLNRIRTKLKELLTP</sequence>
<dbReference type="GO" id="GO:0006352">
    <property type="term" value="P:DNA-templated transcription initiation"/>
    <property type="evidence" value="ECO:0007669"/>
    <property type="project" value="InterPro"/>
</dbReference>
<evidence type="ECO:0000256" key="1">
    <source>
        <dbReference type="ARBA" id="ARBA00010641"/>
    </source>
</evidence>
<evidence type="ECO:0000259" key="6">
    <source>
        <dbReference type="Pfam" id="PF08281"/>
    </source>
</evidence>
<dbReference type="InterPro" id="IPR039425">
    <property type="entry name" value="RNA_pol_sigma-70-like"/>
</dbReference>
<dbReference type="SUPFAM" id="SSF88946">
    <property type="entry name" value="Sigma2 domain of RNA polymerase sigma factors"/>
    <property type="match status" value="1"/>
</dbReference>
<evidence type="ECO:0000259" key="5">
    <source>
        <dbReference type="Pfam" id="PF04542"/>
    </source>
</evidence>
<dbReference type="AlphaFoldDB" id="A0AAP2GLI8"/>
<dbReference type="Pfam" id="PF08281">
    <property type="entry name" value="Sigma70_r4_2"/>
    <property type="match status" value="1"/>
</dbReference>
<dbReference type="PANTHER" id="PTHR43133">
    <property type="entry name" value="RNA POLYMERASE ECF-TYPE SIGMA FACTO"/>
    <property type="match status" value="1"/>
</dbReference>
<accession>A0AAP2GLI8</accession>
<evidence type="ECO:0000256" key="2">
    <source>
        <dbReference type="ARBA" id="ARBA00023015"/>
    </source>
</evidence>
<keyword evidence="3" id="KW-0731">Sigma factor</keyword>
<dbReference type="Gene3D" id="1.10.10.10">
    <property type="entry name" value="Winged helix-like DNA-binding domain superfamily/Winged helix DNA-binding domain"/>
    <property type="match status" value="1"/>
</dbReference>
<evidence type="ECO:0000313" key="7">
    <source>
        <dbReference type="EMBL" id="MBT1690173.1"/>
    </source>
</evidence>
<dbReference type="Gene3D" id="1.10.1740.10">
    <property type="match status" value="1"/>
</dbReference>
<dbReference type="InterPro" id="IPR013249">
    <property type="entry name" value="RNA_pol_sigma70_r4_t2"/>
</dbReference>
<dbReference type="InterPro" id="IPR013324">
    <property type="entry name" value="RNA_pol_sigma_r3/r4-like"/>
</dbReference>